<proteinExistence type="inferred from homology"/>
<name>B2VQ36_DICCI</name>
<dbReference type="CDD" id="cd01433">
    <property type="entry name" value="Ribosomal_L16_L10e"/>
    <property type="match status" value="1"/>
</dbReference>
<evidence type="ECO:0000256" key="1">
    <source>
        <dbReference type="ARBA" id="ARBA00008931"/>
    </source>
</evidence>
<dbReference type="SUPFAM" id="SSF54686">
    <property type="entry name" value="Ribosomal protein L16p/L10e"/>
    <property type="match status" value="1"/>
</dbReference>
<geneLocation type="mitochondrion" evidence="4"/>
<keyword evidence="2 4" id="KW-0689">Ribosomal protein</keyword>
<dbReference type="InterPro" id="IPR016180">
    <property type="entry name" value="Ribosomal_uL16_dom"/>
</dbReference>
<dbReference type="EMBL" id="DQ336395">
    <property type="protein sequence ID" value="ACD12716.1"/>
    <property type="molecule type" value="Genomic_DNA"/>
</dbReference>
<reference evidence="4" key="2">
    <citation type="journal article" date="2008" name="Mol. Biol. Evol.">
        <title>Mitochondrial genome evolution in the social amoebae.</title>
        <authorList>
            <person name="Heidel A.J."/>
            <person name="Gloeckner G."/>
        </authorList>
    </citation>
    <scope>NUCLEOTIDE SEQUENCE</scope>
</reference>
<dbReference type="InterPro" id="IPR036920">
    <property type="entry name" value="Ribosomal_uL16_sf"/>
</dbReference>
<gene>
    <name evidence="4" type="primary">rpl16</name>
</gene>
<dbReference type="GO" id="GO:0003735">
    <property type="term" value="F:structural constituent of ribosome"/>
    <property type="evidence" value="ECO:0007669"/>
    <property type="project" value="InterPro"/>
</dbReference>
<dbReference type="PANTHER" id="PTHR12220:SF13">
    <property type="entry name" value="LARGE RIBOSOMAL SUBUNIT PROTEIN UL16M"/>
    <property type="match status" value="1"/>
</dbReference>
<evidence type="ECO:0000256" key="3">
    <source>
        <dbReference type="ARBA" id="ARBA00023274"/>
    </source>
</evidence>
<dbReference type="Gene3D" id="3.90.1170.10">
    <property type="entry name" value="Ribosomal protein L10e/L16"/>
    <property type="match status" value="1"/>
</dbReference>
<accession>B2VQ36</accession>
<dbReference type="PROSITE" id="PS00701">
    <property type="entry name" value="RIBOSOMAL_L16_2"/>
    <property type="match status" value="1"/>
</dbReference>
<keyword evidence="3" id="KW-0687">Ribonucleoprotein</keyword>
<dbReference type="PANTHER" id="PTHR12220">
    <property type="entry name" value="50S/60S RIBOSOMAL PROTEIN L16"/>
    <property type="match status" value="1"/>
</dbReference>
<dbReference type="GO" id="GO:0032543">
    <property type="term" value="P:mitochondrial translation"/>
    <property type="evidence" value="ECO:0007669"/>
    <property type="project" value="TreeGrafter"/>
</dbReference>
<dbReference type="InterPro" id="IPR000114">
    <property type="entry name" value="Ribosomal_uL16_bact-type"/>
</dbReference>
<dbReference type="GO" id="GO:0019843">
    <property type="term" value="F:rRNA binding"/>
    <property type="evidence" value="ECO:0007669"/>
    <property type="project" value="InterPro"/>
</dbReference>
<comment type="similarity">
    <text evidence="1">Belongs to the universal ribosomal protein uL16 family.</text>
</comment>
<organism evidence="4">
    <name type="scientific">Dictyostelium citrinum</name>
    <name type="common">Slime mold</name>
    <dbReference type="NCBI Taxonomy" id="361072"/>
    <lineage>
        <taxon>Eukaryota</taxon>
        <taxon>Amoebozoa</taxon>
        <taxon>Evosea</taxon>
        <taxon>Eumycetozoa</taxon>
        <taxon>Dictyostelia</taxon>
        <taxon>Dictyosteliales</taxon>
        <taxon>Dictyosteliaceae</taxon>
        <taxon>Dictyostelium</taxon>
    </lineage>
</organism>
<dbReference type="InterPro" id="IPR020798">
    <property type="entry name" value="Ribosomal_uL16_CS"/>
</dbReference>
<dbReference type="AlphaFoldDB" id="B2VQ36"/>
<sequence>MKIPNRQKFTKNHKRKLKTKESRKTGLVFGNYGIKATETGYLKMKQMERIKGDLVKKLKDNMDIYFNFYPVFGLTNKGTARMGAGKGDVSEWYVLVKKGSIVVEFIKSRMTAGEMQKVIRYTANKWPIKIKMTQIKQGLYEKHL</sequence>
<dbReference type="RefSeq" id="YP_003579820.1">
    <property type="nucleotide sequence ID" value="NC_007787.2"/>
</dbReference>
<reference evidence="4" key="1">
    <citation type="submission" date="2007-11" db="EMBL/GenBank/DDBJ databases">
        <authorList>
            <person name="Heidel A.J."/>
            <person name="Gloeckner G."/>
        </authorList>
    </citation>
    <scope>NUCLEOTIDE SEQUENCE</scope>
</reference>
<dbReference type="GeneID" id="9086854"/>
<keyword evidence="4" id="KW-0496">Mitochondrion</keyword>
<protein>
    <submittedName>
        <fullName evidence="4">Ribosomal protein L16</fullName>
    </submittedName>
</protein>
<evidence type="ECO:0000256" key="2">
    <source>
        <dbReference type="ARBA" id="ARBA00022980"/>
    </source>
</evidence>
<dbReference type="Pfam" id="PF00252">
    <property type="entry name" value="Ribosomal_L16"/>
    <property type="match status" value="1"/>
</dbReference>
<dbReference type="GO" id="GO:0005762">
    <property type="term" value="C:mitochondrial large ribosomal subunit"/>
    <property type="evidence" value="ECO:0007669"/>
    <property type="project" value="TreeGrafter"/>
</dbReference>
<dbReference type="InterPro" id="IPR047873">
    <property type="entry name" value="Ribosomal_uL16"/>
</dbReference>
<evidence type="ECO:0000313" key="4">
    <source>
        <dbReference type="EMBL" id="ACD12716.1"/>
    </source>
</evidence>